<dbReference type="SUPFAM" id="SSF52540">
    <property type="entry name" value="P-loop containing nucleoside triphosphate hydrolases"/>
    <property type="match status" value="1"/>
</dbReference>
<name>A0A1H8S6K6_9GAMM</name>
<evidence type="ECO:0000313" key="9">
    <source>
        <dbReference type="Proteomes" id="UP000199657"/>
    </source>
</evidence>
<evidence type="ECO:0000259" key="7">
    <source>
        <dbReference type="PROSITE" id="PS50045"/>
    </source>
</evidence>
<protein>
    <submittedName>
        <fullName evidence="8">GAF modulated sigma54 specific transcriptional regulator, Fis family</fullName>
    </submittedName>
</protein>
<feature type="domain" description="Sigma-54 factor interaction" evidence="7">
    <location>
        <begin position="346"/>
        <end position="571"/>
    </location>
</feature>
<reference evidence="8 9" key="1">
    <citation type="submission" date="2016-10" db="EMBL/GenBank/DDBJ databases">
        <authorList>
            <person name="de Groot N.N."/>
        </authorList>
    </citation>
    <scope>NUCLEOTIDE SEQUENCE [LARGE SCALE GENOMIC DNA]</scope>
    <source>
        <strain evidence="8 9">CGMCC 1.6291</strain>
    </source>
</reference>
<dbReference type="STRING" id="406100.SAMN04488052_102522"/>
<dbReference type="InterPro" id="IPR009057">
    <property type="entry name" value="Homeodomain-like_sf"/>
</dbReference>
<keyword evidence="1" id="KW-0547">Nucleotide-binding</keyword>
<dbReference type="Proteomes" id="UP000199657">
    <property type="component" value="Unassembled WGS sequence"/>
</dbReference>
<dbReference type="InterPro" id="IPR025662">
    <property type="entry name" value="Sigma_54_int_dom_ATP-bd_1"/>
</dbReference>
<evidence type="ECO:0000256" key="3">
    <source>
        <dbReference type="ARBA" id="ARBA00023015"/>
    </source>
</evidence>
<dbReference type="SUPFAM" id="SSF46689">
    <property type="entry name" value="Homeodomain-like"/>
    <property type="match status" value="1"/>
</dbReference>
<dbReference type="PANTHER" id="PTHR32071">
    <property type="entry name" value="TRANSCRIPTIONAL REGULATORY PROTEIN"/>
    <property type="match status" value="1"/>
</dbReference>
<keyword evidence="2" id="KW-0067">ATP-binding</keyword>
<dbReference type="Pfam" id="PF02954">
    <property type="entry name" value="HTH_8"/>
    <property type="match status" value="1"/>
</dbReference>
<dbReference type="SMART" id="SM00382">
    <property type="entry name" value="AAA"/>
    <property type="match status" value="1"/>
</dbReference>
<keyword evidence="5" id="KW-0804">Transcription</keyword>
<dbReference type="GO" id="GO:0005524">
    <property type="term" value="F:ATP binding"/>
    <property type="evidence" value="ECO:0007669"/>
    <property type="project" value="UniProtKB-KW"/>
</dbReference>
<dbReference type="Pfam" id="PF01590">
    <property type="entry name" value="GAF"/>
    <property type="match status" value="1"/>
</dbReference>
<dbReference type="InterPro" id="IPR003593">
    <property type="entry name" value="AAA+_ATPase"/>
</dbReference>
<dbReference type="CDD" id="cd00009">
    <property type="entry name" value="AAA"/>
    <property type="match status" value="1"/>
</dbReference>
<dbReference type="RefSeq" id="WP_091641473.1">
    <property type="nucleotide sequence ID" value="NZ_FOEG01000002.1"/>
</dbReference>
<dbReference type="Pfam" id="PF00158">
    <property type="entry name" value="Sigma54_activat"/>
    <property type="match status" value="1"/>
</dbReference>
<organism evidence="8 9">
    <name type="scientific">Aquisalimonas asiatica</name>
    <dbReference type="NCBI Taxonomy" id="406100"/>
    <lineage>
        <taxon>Bacteria</taxon>
        <taxon>Pseudomonadati</taxon>
        <taxon>Pseudomonadota</taxon>
        <taxon>Gammaproteobacteria</taxon>
        <taxon>Chromatiales</taxon>
        <taxon>Ectothiorhodospiraceae</taxon>
        <taxon>Aquisalimonas</taxon>
    </lineage>
</organism>
<dbReference type="InterPro" id="IPR002197">
    <property type="entry name" value="HTH_Fis"/>
</dbReference>
<accession>A0A1H8S6K6</accession>
<evidence type="ECO:0000256" key="4">
    <source>
        <dbReference type="ARBA" id="ARBA00023125"/>
    </source>
</evidence>
<feature type="region of interest" description="Disordered" evidence="6">
    <location>
        <begin position="1"/>
        <end position="24"/>
    </location>
</feature>
<dbReference type="PROSITE" id="PS00675">
    <property type="entry name" value="SIGMA54_INTERACT_1"/>
    <property type="match status" value="1"/>
</dbReference>
<dbReference type="OrthoDB" id="9804019at2"/>
<dbReference type="PRINTS" id="PR01590">
    <property type="entry name" value="HTHFIS"/>
</dbReference>
<dbReference type="InterPro" id="IPR025943">
    <property type="entry name" value="Sigma_54_int_dom_ATP-bd_2"/>
</dbReference>
<gene>
    <name evidence="8" type="ORF">SAMN04488052_102522</name>
</gene>
<dbReference type="Gene3D" id="1.10.10.60">
    <property type="entry name" value="Homeodomain-like"/>
    <property type="match status" value="1"/>
</dbReference>
<dbReference type="InterPro" id="IPR000014">
    <property type="entry name" value="PAS"/>
</dbReference>
<proteinExistence type="predicted"/>
<dbReference type="InterPro" id="IPR025944">
    <property type="entry name" value="Sigma_54_int_dom_CS"/>
</dbReference>
<dbReference type="InterPro" id="IPR003018">
    <property type="entry name" value="GAF"/>
</dbReference>
<dbReference type="GO" id="GO:0006355">
    <property type="term" value="P:regulation of DNA-templated transcription"/>
    <property type="evidence" value="ECO:0007669"/>
    <property type="project" value="InterPro"/>
</dbReference>
<evidence type="ECO:0000256" key="6">
    <source>
        <dbReference type="SAM" id="MobiDB-lite"/>
    </source>
</evidence>
<dbReference type="Gene3D" id="3.40.50.300">
    <property type="entry name" value="P-loop containing nucleotide triphosphate hydrolases"/>
    <property type="match status" value="1"/>
</dbReference>
<evidence type="ECO:0000256" key="5">
    <source>
        <dbReference type="ARBA" id="ARBA00023163"/>
    </source>
</evidence>
<dbReference type="Pfam" id="PF25601">
    <property type="entry name" value="AAA_lid_14"/>
    <property type="match status" value="1"/>
</dbReference>
<keyword evidence="3" id="KW-0805">Transcription regulation</keyword>
<keyword evidence="9" id="KW-1185">Reference proteome</keyword>
<dbReference type="GO" id="GO:0043565">
    <property type="term" value="F:sequence-specific DNA binding"/>
    <property type="evidence" value="ECO:0007669"/>
    <property type="project" value="InterPro"/>
</dbReference>
<dbReference type="FunFam" id="3.40.50.300:FF:000006">
    <property type="entry name" value="DNA-binding transcriptional regulator NtrC"/>
    <property type="match status" value="1"/>
</dbReference>
<dbReference type="PROSITE" id="PS50045">
    <property type="entry name" value="SIGMA54_INTERACT_4"/>
    <property type="match status" value="1"/>
</dbReference>
<evidence type="ECO:0000313" key="8">
    <source>
        <dbReference type="EMBL" id="SEO74034.1"/>
    </source>
</evidence>
<dbReference type="InterPro" id="IPR058031">
    <property type="entry name" value="AAA_lid_NorR"/>
</dbReference>
<feature type="compositionally biased region" description="Basic and acidic residues" evidence="6">
    <location>
        <begin position="1"/>
        <end position="18"/>
    </location>
</feature>
<dbReference type="AlphaFoldDB" id="A0A1H8S6K6"/>
<dbReference type="PROSITE" id="PS00676">
    <property type="entry name" value="SIGMA54_INTERACT_2"/>
    <property type="match status" value="1"/>
</dbReference>
<dbReference type="InterPro" id="IPR027417">
    <property type="entry name" value="P-loop_NTPase"/>
</dbReference>
<keyword evidence="4" id="KW-0238">DNA-binding</keyword>
<evidence type="ECO:0000256" key="1">
    <source>
        <dbReference type="ARBA" id="ARBA00022741"/>
    </source>
</evidence>
<dbReference type="EMBL" id="FOEG01000002">
    <property type="protein sequence ID" value="SEO74034.1"/>
    <property type="molecule type" value="Genomic_DNA"/>
</dbReference>
<dbReference type="SUPFAM" id="SSF55781">
    <property type="entry name" value="GAF domain-like"/>
    <property type="match status" value="1"/>
</dbReference>
<dbReference type="PROSITE" id="PS00688">
    <property type="entry name" value="SIGMA54_INTERACT_3"/>
    <property type="match status" value="1"/>
</dbReference>
<dbReference type="InterPro" id="IPR029016">
    <property type="entry name" value="GAF-like_dom_sf"/>
</dbReference>
<dbReference type="Gene3D" id="3.30.450.40">
    <property type="match status" value="1"/>
</dbReference>
<dbReference type="CDD" id="cd00130">
    <property type="entry name" value="PAS"/>
    <property type="match status" value="1"/>
</dbReference>
<dbReference type="InterPro" id="IPR002078">
    <property type="entry name" value="Sigma_54_int"/>
</dbReference>
<evidence type="ECO:0000256" key="2">
    <source>
        <dbReference type="ARBA" id="ARBA00022840"/>
    </source>
</evidence>
<sequence>MGQTVERRTSARSGDAERSGASLSEPKAVNESIIVRSWGRCWDDYRIDRSTRSGPAVVEQQRLNERVDRYGEFVQLARAEMHALYQQIAGSGYALLLTDADGLILDYVGDPTLKRTFQSAGLWRGAIWSEANEGTNGVGTCIAERRPVTVHRDQHFRNRHNMLSCSGAPILDAHGELFAVLDASSVNARDTPESQLHTLALVTMSAQLISKCRFVASFPEGMILRFHSRPEYVGLINDAAMALDGDGKILAADPNAVAYLGLAHRSDLVGQRIDQVLDIEPANLPEHARRRHMPYWPVRCVKRGTRYFATLEYGDQQGVPGDRVHRAEQVVRSKPRGQRRPSLEALAGHDPSMQRQVERARRVVGRGIPVLLRGETGTGKEVFARALHGACAWSEGPFVAVNCAAIPENLIESELFGYQPGAFTGARKGGMKGKVLQADGGTLFLDEIGDMPLDLQTRLLRVLEEQEVVPLGGEVPIQVDLNLISATHCDLMERVADGRFRQDLYYRLNGLEVALPALRDRLDRRELVRAVLAEEGGEGVVVEDEAMRRIMACDWPGNLRQLRNVLRTALALCDDQIIRVDDLSAELGALELRSLKGTASAREESALVSAERDALIESLELHRWNVSKTAAALGMSRNTLYRKMRRHGIQQDER</sequence>
<dbReference type="PANTHER" id="PTHR32071:SF77">
    <property type="entry name" value="TRANSCRIPTIONAL REGULATORY PROTEIN"/>
    <property type="match status" value="1"/>
</dbReference>
<dbReference type="Gene3D" id="1.10.8.60">
    <property type="match status" value="1"/>
</dbReference>